<feature type="domain" description="N-acetyltransferase" evidence="3">
    <location>
        <begin position="7"/>
        <end position="156"/>
    </location>
</feature>
<dbReference type="Proteomes" id="UP000315252">
    <property type="component" value="Unassembled WGS sequence"/>
</dbReference>
<reference evidence="4 5" key="1">
    <citation type="submission" date="2019-06" db="EMBL/GenBank/DDBJ databases">
        <title>Whole genome sequence for Rhodospirillaceae sp. R148.</title>
        <authorList>
            <person name="Wang G."/>
        </authorList>
    </citation>
    <scope>NUCLEOTIDE SEQUENCE [LARGE SCALE GENOMIC DNA]</scope>
    <source>
        <strain evidence="4 5">R148</strain>
    </source>
</reference>
<accession>A0A545TRQ7</accession>
<evidence type="ECO:0000313" key="4">
    <source>
        <dbReference type="EMBL" id="TQV79908.1"/>
    </source>
</evidence>
<dbReference type="PROSITE" id="PS51186">
    <property type="entry name" value="GNAT"/>
    <property type="match status" value="1"/>
</dbReference>
<evidence type="ECO:0000313" key="5">
    <source>
        <dbReference type="Proteomes" id="UP000315252"/>
    </source>
</evidence>
<dbReference type="PANTHER" id="PTHR42919">
    <property type="entry name" value="N-ALPHA-ACETYLTRANSFERASE"/>
    <property type="match status" value="1"/>
</dbReference>
<keyword evidence="2" id="KW-0012">Acyltransferase</keyword>
<dbReference type="SUPFAM" id="SSF55729">
    <property type="entry name" value="Acyl-CoA N-acyltransferases (Nat)"/>
    <property type="match status" value="1"/>
</dbReference>
<dbReference type="Gene3D" id="3.40.630.30">
    <property type="match status" value="1"/>
</dbReference>
<dbReference type="AlphaFoldDB" id="A0A545TRQ7"/>
<comment type="caution">
    <text evidence="4">The sequence shown here is derived from an EMBL/GenBank/DDBJ whole genome shotgun (WGS) entry which is preliminary data.</text>
</comment>
<dbReference type="OrthoDB" id="9804026at2"/>
<evidence type="ECO:0000256" key="1">
    <source>
        <dbReference type="ARBA" id="ARBA00022679"/>
    </source>
</evidence>
<organism evidence="4 5">
    <name type="scientific">Denitrobaculum tricleocarpae</name>
    <dbReference type="NCBI Taxonomy" id="2591009"/>
    <lineage>
        <taxon>Bacteria</taxon>
        <taxon>Pseudomonadati</taxon>
        <taxon>Pseudomonadota</taxon>
        <taxon>Alphaproteobacteria</taxon>
        <taxon>Rhodospirillales</taxon>
        <taxon>Rhodospirillaceae</taxon>
        <taxon>Denitrobaculum</taxon>
    </lineage>
</organism>
<dbReference type="InterPro" id="IPR051556">
    <property type="entry name" value="N-term/lysine_N-AcTrnsfr"/>
</dbReference>
<protein>
    <submittedName>
        <fullName evidence="4">GNAT family N-acetyltransferase</fullName>
    </submittedName>
</protein>
<dbReference type="GO" id="GO:0016747">
    <property type="term" value="F:acyltransferase activity, transferring groups other than amino-acyl groups"/>
    <property type="evidence" value="ECO:0007669"/>
    <property type="project" value="InterPro"/>
</dbReference>
<dbReference type="CDD" id="cd04301">
    <property type="entry name" value="NAT_SF"/>
    <property type="match status" value="1"/>
</dbReference>
<gene>
    <name evidence="4" type="ORF">FKG95_14595</name>
</gene>
<dbReference type="RefSeq" id="WP_142897088.1">
    <property type="nucleotide sequence ID" value="NZ_ML660055.1"/>
</dbReference>
<dbReference type="Pfam" id="PF00583">
    <property type="entry name" value="Acetyltransf_1"/>
    <property type="match status" value="1"/>
</dbReference>
<name>A0A545TRQ7_9PROT</name>
<sequence length="163" mass="17356">MHSDRAIEIRDLRPADAALAAALHADGFGQDPWPVSAFSELLATPGTFGFLAFEAAAPLGFLLCRAAADECEILTITVLEAARRRSVGSLLLSHGLNHAAAIGVRNVFLEVAVDNAAAISLYRRAGFAQTAVRPAYYRRKNPQQRVDAAVMALTLEAGPEAKT</sequence>
<evidence type="ECO:0000259" key="3">
    <source>
        <dbReference type="PROSITE" id="PS51186"/>
    </source>
</evidence>
<dbReference type="InterPro" id="IPR016181">
    <property type="entry name" value="Acyl_CoA_acyltransferase"/>
</dbReference>
<proteinExistence type="predicted"/>
<dbReference type="EMBL" id="VHSH01000004">
    <property type="protein sequence ID" value="TQV79908.1"/>
    <property type="molecule type" value="Genomic_DNA"/>
</dbReference>
<keyword evidence="5" id="KW-1185">Reference proteome</keyword>
<dbReference type="PANTHER" id="PTHR42919:SF8">
    <property type="entry name" value="N-ALPHA-ACETYLTRANSFERASE 50"/>
    <property type="match status" value="1"/>
</dbReference>
<evidence type="ECO:0000256" key="2">
    <source>
        <dbReference type="ARBA" id="ARBA00023315"/>
    </source>
</evidence>
<keyword evidence="1 4" id="KW-0808">Transferase</keyword>
<dbReference type="InterPro" id="IPR000182">
    <property type="entry name" value="GNAT_dom"/>
</dbReference>